<feature type="compositionally biased region" description="Acidic residues" evidence="1">
    <location>
        <begin position="29"/>
        <end position="40"/>
    </location>
</feature>
<dbReference type="AlphaFoldDB" id="A0A6G1LHF7"/>
<evidence type="ECO:0000313" key="4">
    <source>
        <dbReference type="Proteomes" id="UP000799436"/>
    </source>
</evidence>
<reference evidence="3" key="1">
    <citation type="journal article" date="2020" name="Stud. Mycol.">
        <title>101 Dothideomycetes genomes: a test case for predicting lifestyles and emergence of pathogens.</title>
        <authorList>
            <person name="Haridas S."/>
            <person name="Albert R."/>
            <person name="Binder M."/>
            <person name="Bloem J."/>
            <person name="Labutti K."/>
            <person name="Salamov A."/>
            <person name="Andreopoulos B."/>
            <person name="Baker S."/>
            <person name="Barry K."/>
            <person name="Bills G."/>
            <person name="Bluhm B."/>
            <person name="Cannon C."/>
            <person name="Castanera R."/>
            <person name="Culley D."/>
            <person name="Daum C."/>
            <person name="Ezra D."/>
            <person name="Gonzalez J."/>
            <person name="Henrissat B."/>
            <person name="Kuo A."/>
            <person name="Liang C."/>
            <person name="Lipzen A."/>
            <person name="Lutzoni F."/>
            <person name="Magnuson J."/>
            <person name="Mondo S."/>
            <person name="Nolan M."/>
            <person name="Ohm R."/>
            <person name="Pangilinan J."/>
            <person name="Park H.-J."/>
            <person name="Ramirez L."/>
            <person name="Alfaro M."/>
            <person name="Sun H."/>
            <person name="Tritt A."/>
            <person name="Yoshinaga Y."/>
            <person name="Zwiers L.-H."/>
            <person name="Turgeon B."/>
            <person name="Goodwin S."/>
            <person name="Spatafora J."/>
            <person name="Crous P."/>
            <person name="Grigoriev I."/>
        </authorList>
    </citation>
    <scope>NUCLEOTIDE SEQUENCE</scope>
    <source>
        <strain evidence="3">CBS 116005</strain>
    </source>
</reference>
<organism evidence="3 4">
    <name type="scientific">Teratosphaeria nubilosa</name>
    <dbReference type="NCBI Taxonomy" id="161662"/>
    <lineage>
        <taxon>Eukaryota</taxon>
        <taxon>Fungi</taxon>
        <taxon>Dikarya</taxon>
        <taxon>Ascomycota</taxon>
        <taxon>Pezizomycotina</taxon>
        <taxon>Dothideomycetes</taxon>
        <taxon>Dothideomycetidae</taxon>
        <taxon>Mycosphaerellales</taxon>
        <taxon>Teratosphaeriaceae</taxon>
        <taxon>Teratosphaeria</taxon>
    </lineage>
</organism>
<keyword evidence="4" id="KW-1185">Reference proteome</keyword>
<keyword evidence="2" id="KW-0812">Transmembrane</keyword>
<dbReference type="EMBL" id="ML995815">
    <property type="protein sequence ID" value="KAF2772327.1"/>
    <property type="molecule type" value="Genomic_DNA"/>
</dbReference>
<dbReference type="Proteomes" id="UP000799436">
    <property type="component" value="Unassembled WGS sequence"/>
</dbReference>
<feature type="compositionally biased region" description="Acidic residues" evidence="1">
    <location>
        <begin position="49"/>
        <end position="59"/>
    </location>
</feature>
<feature type="transmembrane region" description="Helical" evidence="2">
    <location>
        <begin position="213"/>
        <end position="235"/>
    </location>
</feature>
<keyword evidence="2" id="KW-1133">Transmembrane helix</keyword>
<feature type="compositionally biased region" description="Basic and acidic residues" evidence="1">
    <location>
        <begin position="60"/>
        <end position="71"/>
    </location>
</feature>
<proteinExistence type="predicted"/>
<feature type="region of interest" description="Disordered" evidence="1">
    <location>
        <begin position="1"/>
        <end position="94"/>
    </location>
</feature>
<gene>
    <name evidence="3" type="ORF">EJ03DRAFT_348706</name>
</gene>
<evidence type="ECO:0000256" key="2">
    <source>
        <dbReference type="SAM" id="Phobius"/>
    </source>
</evidence>
<evidence type="ECO:0000313" key="3">
    <source>
        <dbReference type="EMBL" id="KAF2772327.1"/>
    </source>
</evidence>
<keyword evidence="2" id="KW-0472">Membrane</keyword>
<protein>
    <submittedName>
        <fullName evidence="3">Uncharacterized protein</fullName>
    </submittedName>
</protein>
<feature type="compositionally biased region" description="Acidic residues" evidence="1">
    <location>
        <begin position="72"/>
        <end position="88"/>
    </location>
</feature>
<sequence>MTRSHLRSLEPDPYGREHWKPHTSHDPFADDYDDEEEEQQDLTPPSDDHDGEMDNDDHDGEDHVHGNTRPDESDEESEDEQPPQEELSDATKGTVRRIAMDAKARALEEKLQRQMMEGESFERVVAMQKHMAEKASRNELRRRQQQQHGALARSQSRTIFFATDAYEMVRARELAEAREYAARARKLVEDEDLDDEHQWEHGSWRERSRSRSLLAQILFTLSILFGIISMIVLFWNSKYGDTVEAARIVPANNTLGLDSLTHWSFDDHEVARTNAAIESIYDDAEAIFNQIDHDKEWLKHYSLYRLSREYIFDIRMAREQPSILNEMNADFVSGQKEWLDHWTAELDKRVQRCSGNSWATSLWEFWMTLSPIPGSYSLTSISSIARLMQKHVRVQETLLKELETKTNDLDTFLKAAKIRRQALRTLIEAELQNWENECKAKQIYPIVPAGSEKEDARPPYCKWARPDVVGRMLSEMSVMRDFSVVEDFVEGNKGRYEEVGLALRQTGGAAGSVGRDKAYKSMGHPRQAGYVAWVRERVRVEGERLRKVGERVARRKEVEA</sequence>
<name>A0A6G1LHF7_9PEZI</name>
<accession>A0A6G1LHF7</accession>
<evidence type="ECO:0000256" key="1">
    <source>
        <dbReference type="SAM" id="MobiDB-lite"/>
    </source>
</evidence>
<feature type="compositionally biased region" description="Basic and acidic residues" evidence="1">
    <location>
        <begin position="7"/>
        <end position="28"/>
    </location>
</feature>
<dbReference type="OrthoDB" id="10388507at2759"/>